<proteinExistence type="predicted"/>
<dbReference type="AlphaFoldDB" id="A0A366D0J2"/>
<dbReference type="OrthoDB" id="464481at2"/>
<dbReference type="Proteomes" id="UP000252086">
    <property type="component" value="Unassembled WGS sequence"/>
</dbReference>
<evidence type="ECO:0000256" key="1">
    <source>
        <dbReference type="SAM" id="MobiDB-lite"/>
    </source>
</evidence>
<dbReference type="EMBL" id="QNRF01000004">
    <property type="protein sequence ID" value="RBO83456.1"/>
    <property type="molecule type" value="Genomic_DNA"/>
</dbReference>
<evidence type="ECO:0000313" key="3">
    <source>
        <dbReference type="Proteomes" id="UP000252086"/>
    </source>
</evidence>
<keyword evidence="3" id="KW-1185">Reference proteome</keyword>
<reference evidence="2 3" key="1">
    <citation type="submission" date="2018-06" db="EMBL/GenBank/DDBJ databases">
        <title>Genomic Encyclopedia of Type Strains, Phase III (KMG-III): the genomes of soil and plant-associated and newly described type strains.</title>
        <authorList>
            <person name="Whitman W."/>
        </authorList>
    </citation>
    <scope>NUCLEOTIDE SEQUENCE [LARGE SCALE GENOMIC DNA]</scope>
    <source>
        <strain evidence="2 3">CECT 7732</strain>
    </source>
</reference>
<dbReference type="RefSeq" id="WP_113874407.1">
    <property type="nucleotide sequence ID" value="NZ_QNRF01000004.1"/>
</dbReference>
<name>A0A366D0J2_9GAMM</name>
<organism evidence="2 3">
    <name type="scientific">Marinomonas aquiplantarum</name>
    <dbReference type="NCBI Taxonomy" id="491951"/>
    <lineage>
        <taxon>Bacteria</taxon>
        <taxon>Pseudomonadati</taxon>
        <taxon>Pseudomonadota</taxon>
        <taxon>Gammaproteobacteria</taxon>
        <taxon>Oceanospirillales</taxon>
        <taxon>Oceanospirillaceae</taxon>
        <taxon>Marinomonas</taxon>
    </lineage>
</organism>
<evidence type="ECO:0000313" key="2">
    <source>
        <dbReference type="EMBL" id="RBO83456.1"/>
    </source>
</evidence>
<comment type="caution">
    <text evidence="2">The sequence shown here is derived from an EMBL/GenBank/DDBJ whole genome shotgun (WGS) entry which is preliminary data.</text>
</comment>
<accession>A0A366D0J2</accession>
<feature type="region of interest" description="Disordered" evidence="1">
    <location>
        <begin position="361"/>
        <end position="385"/>
    </location>
</feature>
<gene>
    <name evidence="2" type="ORF">DFP76_104275</name>
</gene>
<protein>
    <submittedName>
        <fullName evidence="2">Uncharacterized protein</fullName>
    </submittedName>
</protein>
<sequence>MQELATSIEVRQENITQSRIETNEKLKITNQDLQEQVIIRKDVELFAKQDGIIYAEDTDSLLMESKDSKTVDIKKYPDGSAQVTITSTDGTEPISKDLNLRNTSKMLKAIGKAIPLLSLGIAAVEANSMEHQAEELVQDNMLTPELAQSYSDLIISAHILQISIDPTPASEIGVQKLFDEWCETNNISPEMREKLEPPSTLEDIAHINLGNEISNAREFAQKLPRIPNENQPEDVQIFAEFNQKIDIANAKIDEIKSSDQVTRRDTRAISMQYLTIQHLDKQIADHYENLAENNNLQKIVDFSQQNVEDLNVEPVTTSGIENEDVIHIITNAQNPHDILPDIVTSDKAVVLSSNGQETPLSEFQQNKEQSPIPSLHSYNHSVAMP</sequence>